<dbReference type="InterPro" id="IPR036583">
    <property type="entry name" value="23S_rRNA_IVS_sf"/>
</dbReference>
<dbReference type="InterPro" id="IPR012657">
    <property type="entry name" value="23S_rRNA-intervening_sequence"/>
</dbReference>
<proteinExistence type="predicted"/>
<sequence length="119" mass="14031">MPEERIYDLEARTERFSLRVRDFCLELRVDVFNRVYISQVLRSAGSVAANYIEANDNLGDKDLKHKIKICKKESKETKLWMKHLLVYDRIELEDERQALVQESEELMKIFAAILRKLGG</sequence>
<dbReference type="PANTHER" id="PTHR38471:SF2">
    <property type="entry name" value="FOUR HELIX BUNDLE PROTEIN"/>
    <property type="match status" value="1"/>
</dbReference>
<dbReference type="Proteomes" id="UP001199816">
    <property type="component" value="Unassembled WGS sequence"/>
</dbReference>
<protein>
    <submittedName>
        <fullName evidence="1">Four helix bundle protein</fullName>
    </submittedName>
</protein>
<keyword evidence="2" id="KW-1185">Reference proteome</keyword>
<organism evidence="1 2">
    <name type="scientific">Niabella pedocola</name>
    <dbReference type="NCBI Taxonomy" id="1752077"/>
    <lineage>
        <taxon>Bacteria</taxon>
        <taxon>Pseudomonadati</taxon>
        <taxon>Bacteroidota</taxon>
        <taxon>Chitinophagia</taxon>
        <taxon>Chitinophagales</taxon>
        <taxon>Chitinophagaceae</taxon>
        <taxon>Niabella</taxon>
    </lineage>
</organism>
<dbReference type="PANTHER" id="PTHR38471">
    <property type="entry name" value="FOUR HELIX BUNDLE PROTEIN"/>
    <property type="match status" value="1"/>
</dbReference>
<dbReference type="NCBIfam" id="TIGR02436">
    <property type="entry name" value="four helix bundle protein"/>
    <property type="match status" value="1"/>
</dbReference>
<dbReference type="SUPFAM" id="SSF158446">
    <property type="entry name" value="IVS-encoded protein-like"/>
    <property type="match status" value="1"/>
</dbReference>
<evidence type="ECO:0000313" key="1">
    <source>
        <dbReference type="EMBL" id="MCD2421455.1"/>
    </source>
</evidence>
<dbReference type="EMBL" id="JAJNEC010000003">
    <property type="protein sequence ID" value="MCD2421455.1"/>
    <property type="molecule type" value="Genomic_DNA"/>
</dbReference>
<reference evidence="1 2" key="1">
    <citation type="submission" date="2021-11" db="EMBL/GenBank/DDBJ databases">
        <title>Genomic of Niabella pedocola.</title>
        <authorList>
            <person name="Wu T."/>
        </authorList>
    </citation>
    <scope>NUCLEOTIDE SEQUENCE [LARGE SCALE GENOMIC DNA]</scope>
    <source>
        <strain evidence="1 2">JCM 31011</strain>
    </source>
</reference>
<evidence type="ECO:0000313" key="2">
    <source>
        <dbReference type="Proteomes" id="UP001199816"/>
    </source>
</evidence>
<comment type="caution">
    <text evidence="1">The sequence shown here is derived from an EMBL/GenBank/DDBJ whole genome shotgun (WGS) entry which is preliminary data.</text>
</comment>
<dbReference type="Pfam" id="PF05635">
    <property type="entry name" value="23S_rRNA_IVP"/>
    <property type="match status" value="1"/>
</dbReference>
<dbReference type="RefSeq" id="WP_231002361.1">
    <property type="nucleotide sequence ID" value="NZ_JAJNEC010000003.1"/>
</dbReference>
<accession>A0ABS8PK32</accession>
<dbReference type="Gene3D" id="1.20.1440.60">
    <property type="entry name" value="23S rRNA-intervening sequence"/>
    <property type="match status" value="1"/>
</dbReference>
<gene>
    <name evidence="1" type="ORF">LQ567_01690</name>
</gene>
<name>A0ABS8PK32_9BACT</name>